<gene>
    <name evidence="3" type="ORF">MYP_3706</name>
</gene>
<sequence length="486" mass="52970">MKKLLSLFFLAFSLSPSFAQQEYSSFTSTGRGVSTTFVTDYQAIGINPANLGLHTEYETKHVTIGLMEGAASAYSNALSKATFRNSLTNYDDIFNQQDKIKAAQQFAGNGVAANVDLMAFGFAIQSDKLGGLAFSVKESMRWYSQFSGITADLLFRGKTSAYFDQLVLNNGEIVANDPSKYAQYEAIGINEGIASNQLKLSALFDGSKIKNNWYREYNLNYGRKVFGNDLLYITAGVGVKYVQGFNYTDCQVKDGKIVMAGAFNPAFNIDFGVGSQNNPSAINNNHYQSIGNGFGFDFGANVVINEKITIGAALTNIGSINYTGNVYTIQDTTLASISSEGSNNYNIFSQAPNILAKSGMLKWEGQKNIKTKLPSLLRLGASIKLIEIAQVGFDFIVPTNNEAGNFEKPYIGVGGDIKPIRWVRLSTGINTGGNYISRANVPFGLTIIVGENGTWELGAATRDIVTYLRQKGPNLSFAFGFLRFRL</sequence>
<dbReference type="STRING" id="153721.MYP_3706"/>
<dbReference type="Gene3D" id="2.40.160.60">
    <property type="entry name" value="Outer membrane protein transport protein (OMPP1/FadL/TodX)"/>
    <property type="match status" value="1"/>
</dbReference>
<feature type="domain" description="DUF5723" evidence="2">
    <location>
        <begin position="201"/>
        <end position="430"/>
    </location>
</feature>
<feature type="signal peptide" evidence="1">
    <location>
        <begin position="1"/>
        <end position="19"/>
    </location>
</feature>
<proteinExistence type="predicted"/>
<dbReference type="OrthoDB" id="9808610at2"/>
<accession>A0A098LJA9</accession>
<dbReference type="AlphaFoldDB" id="A0A098LJA9"/>
<evidence type="ECO:0000313" key="3">
    <source>
        <dbReference type="EMBL" id="GAL86477.1"/>
    </source>
</evidence>
<dbReference type="eggNOG" id="ENOG502ZCDW">
    <property type="taxonomic scope" value="Bacteria"/>
</dbReference>
<evidence type="ECO:0000256" key="1">
    <source>
        <dbReference type="SAM" id="SignalP"/>
    </source>
</evidence>
<organism evidence="3 4">
    <name type="scientific">Sporocytophaga myxococcoides</name>
    <dbReference type="NCBI Taxonomy" id="153721"/>
    <lineage>
        <taxon>Bacteria</taxon>
        <taxon>Pseudomonadati</taxon>
        <taxon>Bacteroidota</taxon>
        <taxon>Cytophagia</taxon>
        <taxon>Cytophagales</taxon>
        <taxon>Cytophagaceae</taxon>
        <taxon>Sporocytophaga</taxon>
    </lineage>
</organism>
<feature type="chain" id="PRO_5001937192" description="DUF5723 domain-containing protein" evidence="1">
    <location>
        <begin position="20"/>
        <end position="486"/>
    </location>
</feature>
<evidence type="ECO:0000259" key="2">
    <source>
        <dbReference type="Pfam" id="PF18990"/>
    </source>
</evidence>
<protein>
    <recommendedName>
        <fullName evidence="2">DUF5723 domain-containing protein</fullName>
    </recommendedName>
</protein>
<dbReference type="RefSeq" id="WP_045466456.1">
    <property type="nucleotide sequence ID" value="NZ_BBLT01000008.1"/>
</dbReference>
<name>A0A098LJA9_9BACT</name>
<dbReference type="Proteomes" id="UP000030185">
    <property type="component" value="Unassembled WGS sequence"/>
</dbReference>
<dbReference type="Pfam" id="PF18990">
    <property type="entry name" value="DUF5723"/>
    <property type="match status" value="1"/>
</dbReference>
<reference evidence="3 4" key="1">
    <citation type="submission" date="2014-09" db="EMBL/GenBank/DDBJ databases">
        <title>Sporocytophaga myxococcoides PG-01 genome sequencing.</title>
        <authorList>
            <person name="Liu L."/>
            <person name="Gao P.J."/>
            <person name="Chen G.J."/>
            <person name="Wang L.S."/>
        </authorList>
    </citation>
    <scope>NUCLEOTIDE SEQUENCE [LARGE SCALE GENOMIC DNA]</scope>
    <source>
        <strain evidence="3 4">PG-01</strain>
    </source>
</reference>
<comment type="caution">
    <text evidence="3">The sequence shown here is derived from an EMBL/GenBank/DDBJ whole genome shotgun (WGS) entry which is preliminary data.</text>
</comment>
<evidence type="ECO:0000313" key="4">
    <source>
        <dbReference type="Proteomes" id="UP000030185"/>
    </source>
</evidence>
<dbReference type="InterPro" id="IPR043781">
    <property type="entry name" value="DUF5723"/>
</dbReference>
<keyword evidence="4" id="KW-1185">Reference proteome</keyword>
<keyword evidence="1" id="KW-0732">Signal</keyword>
<dbReference type="EMBL" id="BBLT01000008">
    <property type="protein sequence ID" value="GAL86477.1"/>
    <property type="molecule type" value="Genomic_DNA"/>
</dbReference>